<feature type="transmembrane region" description="Helical" evidence="1">
    <location>
        <begin position="369"/>
        <end position="392"/>
    </location>
</feature>
<reference evidence="3 4" key="1">
    <citation type="submission" date="2023-12" db="EMBL/GenBank/DDBJ databases">
        <title>Sinomonas terricola sp. nov, isolated from litchi orchard soil in Guangdong, PR China.</title>
        <authorList>
            <person name="Jiaxin W."/>
            <person name="Yang Z."/>
            <person name="Honghui Z."/>
        </authorList>
    </citation>
    <scope>NUCLEOTIDE SEQUENCE [LARGE SCALE GENOMIC DNA]</scope>
    <source>
        <strain evidence="3 4">JGH33</strain>
    </source>
</reference>
<keyword evidence="1" id="KW-0812">Transmembrane</keyword>
<dbReference type="RefSeq" id="WP_323278315.1">
    <property type="nucleotide sequence ID" value="NZ_JAYGGQ010000004.1"/>
</dbReference>
<keyword evidence="4" id="KW-1185">Reference proteome</keyword>
<dbReference type="InterPro" id="IPR013491">
    <property type="entry name" value="Tape_meas_N"/>
</dbReference>
<evidence type="ECO:0000256" key="1">
    <source>
        <dbReference type="SAM" id="Phobius"/>
    </source>
</evidence>
<dbReference type="Pfam" id="PF20155">
    <property type="entry name" value="TMP_3"/>
    <property type="match status" value="1"/>
</dbReference>
<feature type="transmembrane region" description="Helical" evidence="1">
    <location>
        <begin position="435"/>
        <end position="456"/>
    </location>
</feature>
<dbReference type="PANTHER" id="PTHR37813:SF1">
    <property type="entry name" value="FELS-2 PROPHAGE PROTEIN"/>
    <property type="match status" value="1"/>
</dbReference>
<feature type="domain" description="Tape measure protein N-terminal" evidence="2">
    <location>
        <begin position="64"/>
        <end position="243"/>
    </location>
</feature>
<keyword evidence="1" id="KW-0472">Membrane</keyword>
<dbReference type="PANTHER" id="PTHR37813">
    <property type="entry name" value="FELS-2 PROPHAGE PROTEIN"/>
    <property type="match status" value="1"/>
</dbReference>
<dbReference type="NCBIfam" id="TIGR02675">
    <property type="entry name" value="tape_meas_nterm"/>
    <property type="match status" value="1"/>
</dbReference>
<proteinExistence type="predicted"/>
<organism evidence="3 4">
    <name type="scientific">Sinomonas terricola</name>
    <dbReference type="NCBI Taxonomy" id="3110330"/>
    <lineage>
        <taxon>Bacteria</taxon>
        <taxon>Bacillati</taxon>
        <taxon>Actinomycetota</taxon>
        <taxon>Actinomycetes</taxon>
        <taxon>Micrococcales</taxon>
        <taxon>Micrococcaceae</taxon>
        <taxon>Sinomonas</taxon>
    </lineage>
</organism>
<name>A0ABU5T483_9MICC</name>
<comment type="caution">
    <text evidence="3">The sequence shown here is derived from an EMBL/GenBank/DDBJ whole genome shotgun (WGS) entry which is preliminary data.</text>
</comment>
<dbReference type="Gene3D" id="1.20.120.20">
    <property type="entry name" value="Apolipoprotein"/>
    <property type="match status" value="1"/>
</dbReference>
<evidence type="ECO:0000259" key="2">
    <source>
        <dbReference type="Pfam" id="PF20155"/>
    </source>
</evidence>
<evidence type="ECO:0000313" key="4">
    <source>
        <dbReference type="Proteomes" id="UP001304769"/>
    </source>
</evidence>
<gene>
    <name evidence="3" type="ORF">SPF06_07030</name>
</gene>
<keyword evidence="1" id="KW-1133">Transmembrane helix</keyword>
<sequence length="854" mass="87292">MSAAQLFFDIFGRDKGVGKVFEEVSKKATGFGSTLGGSALKAGAAIGGIGVAMTGVIAGIAAKGGIDRALAIENAQAKLLGLGNSADTVKAIMGNALASVKGTAFGLGDAATVAASAVAAGIKPGAQLEGVLKTVADTATIAGASMSDMGLIFGSVAARGKLQGDDLMQLQARGVPVLAFLAKHYGITAAAASDMVQSGKVDFANFNAAMQENLGGAALKSGDTFQGAMANIRAALGRIGANFATPFLKAATAVSPSVIAMLDKIGTAAAPIVTQLAALVSANIPKITAFFDGLTAKLAALGARGIDLSWLEKLGPLIAPLSGALLPLLGKLPLIGAAFAGISGPAGIVASVFFVLLERSPLLKDVLGKLFDGVAAVLPSVVEGFTGFMGALDKVPGLVNALGAGVGVFIALSAAIAAINVATGIWNALMAVNPVTWVILGIAALVAAIVLLVANWDTVVRFLSDVWGGFVGWLRDITGSVGAWFADVWNSVAGAVSGAWNGIVTAVTDAMAWLWSTIVAGFTAEWNFIVGIVQAIVQPIVDAWNWVYSLVSDILRSFWAVHGEQLTAIWNTVTSVFAGIWSTITGVWNGIVSAVSGAVSWLWQVVSAGFTAEWNFISGILTTVWGFVSGVWNGIAAAVSGAVGAVWNTVVAGFSAAWGFISGVFNQVAGFIGSVWGTIAGTVSGAVGQVVGVFTGMWNRITGIFNGAVGWFADIGRNMIQSLIDGAGGLLRNIGQFFLNMVPGWIVEPFKRALGIASPSKVFRGFGKNIGEGLILGISDTASAIDDRMSTLVGPPSAPSGFSSYASADPQLGEKLDALLELLRTQRPVQVNPAPGMSEENLGRMTAEQLMWRS</sequence>
<protein>
    <submittedName>
        <fullName evidence="3">Tape measure protein</fullName>
    </submittedName>
</protein>
<feature type="transmembrane region" description="Helical" evidence="1">
    <location>
        <begin position="334"/>
        <end position="357"/>
    </location>
</feature>
<evidence type="ECO:0000313" key="3">
    <source>
        <dbReference type="EMBL" id="MEA5454470.1"/>
    </source>
</evidence>
<feature type="transmembrane region" description="Helical" evidence="1">
    <location>
        <begin position="398"/>
        <end position="423"/>
    </location>
</feature>
<dbReference type="EMBL" id="JAYGGQ010000004">
    <property type="protein sequence ID" value="MEA5454470.1"/>
    <property type="molecule type" value="Genomic_DNA"/>
</dbReference>
<accession>A0ABU5T483</accession>
<dbReference type="Proteomes" id="UP001304769">
    <property type="component" value="Unassembled WGS sequence"/>
</dbReference>